<dbReference type="PANTHER" id="PTHR30268:SF0">
    <property type="entry name" value="L-RHAMNOSE ISOMERASE"/>
    <property type="match status" value="1"/>
</dbReference>
<evidence type="ECO:0000256" key="6">
    <source>
        <dbReference type="HAMAP-Rule" id="MF_00541"/>
    </source>
</evidence>
<comment type="cofactor">
    <cofactor evidence="6">
        <name>Mn(2+)</name>
        <dbReference type="ChEBI" id="CHEBI:29035"/>
    </cofactor>
    <text evidence="6">Binds 1 Mn(2+) ion per subunit.</text>
</comment>
<dbReference type="EC" id="5.3.1.14" evidence="6 7"/>
<gene>
    <name evidence="6" type="primary">rhaA</name>
    <name evidence="8" type="ORF">NAF29_13570</name>
</gene>
<dbReference type="InterPro" id="IPR009308">
    <property type="entry name" value="Rhamnose_isomerase"/>
</dbReference>
<dbReference type="NCBIfam" id="TIGR01748">
    <property type="entry name" value="rhaA"/>
    <property type="match status" value="1"/>
</dbReference>
<keyword evidence="9" id="KW-1185">Reference proteome</keyword>
<keyword evidence="5 6" id="KW-0684">Rhamnose metabolism</keyword>
<evidence type="ECO:0000256" key="4">
    <source>
        <dbReference type="ARBA" id="ARBA00023235"/>
    </source>
</evidence>
<feature type="binding site" evidence="6">
    <location>
        <position position="299"/>
    </location>
    <ligand>
        <name>Mn(2+)</name>
        <dbReference type="ChEBI" id="CHEBI:29035"/>
    </ligand>
</feature>
<keyword evidence="2 6" id="KW-0479">Metal-binding</keyword>
<dbReference type="HAMAP" id="MF_00541">
    <property type="entry name" value="RhaA"/>
    <property type="match status" value="1"/>
</dbReference>
<evidence type="ECO:0000256" key="3">
    <source>
        <dbReference type="ARBA" id="ARBA00023211"/>
    </source>
</evidence>
<sequence>MTIEKEKVIAAYQQAKEVFQQHGVDTEKALETLAQTPISIHCWQGDDVKGFENPDRALSGGIQATGNYPGAAKTPDQLRADMEKAFTLIPGKKRVNLHAIYLDSDEDVARDKIEPKHFERWVTWAKANDLGLDFNPSLFSHPNADEGFTLSHPNDDIRQFWIDHVKASRKVSEYFGKELGTPSYMNIWIPDGMKDQPVDRLSPRKRLAASLDEALTEKIDTKYHIDAVESKLFGIGAEAYTVGSNEFYLGYAASRGIALCLDAGHFHPTEMISDKISACSIYIQDMQLHVTRPIRWDSDHIVSFDDETQAIMREIVRNNLLSRMSIGLDFFDASINRIAAWVIGTRNAQKALLKALLEPVEKLKEAEESFDYTSRLALIEESHSLPWNAIWDYHCLQNDTPVGFDWMKDIKEYEANVLATR</sequence>
<dbReference type="InterPro" id="IPR050337">
    <property type="entry name" value="L-rhamnose_isomerase"/>
</dbReference>
<dbReference type="NCBIfam" id="NF002203">
    <property type="entry name" value="PRK01076.1"/>
    <property type="match status" value="1"/>
</dbReference>
<evidence type="ECO:0000256" key="2">
    <source>
        <dbReference type="ARBA" id="ARBA00022723"/>
    </source>
</evidence>
<evidence type="ECO:0000313" key="8">
    <source>
        <dbReference type="EMBL" id="MCM2680691.1"/>
    </source>
</evidence>
<dbReference type="Proteomes" id="UP001165393">
    <property type="component" value="Unassembled WGS sequence"/>
</dbReference>
<dbReference type="AlphaFoldDB" id="A0AA41W9Q1"/>
<organism evidence="8 9">
    <name type="scientific">Echinimonas agarilytica</name>
    <dbReference type="NCBI Taxonomy" id="1215918"/>
    <lineage>
        <taxon>Bacteria</taxon>
        <taxon>Pseudomonadati</taxon>
        <taxon>Pseudomonadota</taxon>
        <taxon>Gammaproteobacteria</taxon>
        <taxon>Alteromonadales</taxon>
        <taxon>Echinimonadaceae</taxon>
        <taxon>Echinimonas</taxon>
    </lineage>
</organism>
<dbReference type="RefSeq" id="WP_251262176.1">
    <property type="nucleotide sequence ID" value="NZ_JAMQGP010000007.1"/>
</dbReference>
<comment type="subcellular location">
    <subcellularLocation>
        <location evidence="6">Cytoplasm</location>
    </subcellularLocation>
</comment>
<feature type="binding site" evidence="6">
    <location>
        <position position="297"/>
    </location>
    <ligand>
        <name>Mn(2+)</name>
        <dbReference type="ChEBI" id="CHEBI:29035"/>
    </ligand>
</feature>
<dbReference type="GO" id="GO:0019301">
    <property type="term" value="P:rhamnose catabolic process"/>
    <property type="evidence" value="ECO:0007669"/>
    <property type="project" value="UniProtKB-UniRule"/>
</dbReference>
<protein>
    <recommendedName>
        <fullName evidence="6 7">L-rhamnose isomerase</fullName>
        <ecNumber evidence="6 7">5.3.1.14</ecNumber>
    </recommendedName>
</protein>
<keyword evidence="4 6" id="KW-0413">Isomerase</keyword>
<evidence type="ECO:0000256" key="5">
    <source>
        <dbReference type="ARBA" id="ARBA00023308"/>
    </source>
</evidence>
<comment type="similarity">
    <text evidence="6">Belongs to the rhamnose isomerase family.</text>
</comment>
<dbReference type="GO" id="GO:0030145">
    <property type="term" value="F:manganese ion binding"/>
    <property type="evidence" value="ECO:0007669"/>
    <property type="project" value="UniProtKB-UniRule"/>
</dbReference>
<dbReference type="SUPFAM" id="SSF51658">
    <property type="entry name" value="Xylose isomerase-like"/>
    <property type="match status" value="1"/>
</dbReference>
<name>A0AA41W9Q1_9GAMM</name>
<proteinExistence type="inferred from homology"/>
<keyword evidence="3 6" id="KW-0464">Manganese</keyword>
<comment type="function">
    <text evidence="6">Catalyzes the interconversion of L-rhamnose and L-rhamnulose.</text>
</comment>
<dbReference type="PANTHER" id="PTHR30268">
    <property type="entry name" value="L-RHAMNOSE ISOMERASE"/>
    <property type="match status" value="1"/>
</dbReference>
<dbReference type="GO" id="GO:0019324">
    <property type="term" value="P:L-lyxose metabolic process"/>
    <property type="evidence" value="ECO:0007669"/>
    <property type="project" value="TreeGrafter"/>
</dbReference>
<comment type="caution">
    <text evidence="8">The sequence shown here is derived from an EMBL/GenBank/DDBJ whole genome shotgun (WGS) entry which is preliminary data.</text>
</comment>
<evidence type="ECO:0000313" key="9">
    <source>
        <dbReference type="Proteomes" id="UP001165393"/>
    </source>
</evidence>
<evidence type="ECO:0000256" key="7">
    <source>
        <dbReference type="NCBIfam" id="TIGR01748"/>
    </source>
</evidence>
<comment type="catalytic activity">
    <reaction evidence="6">
        <text>L-rhamnopyranose = L-rhamnulose</text>
        <dbReference type="Rhea" id="RHEA:23160"/>
        <dbReference type="ChEBI" id="CHEBI:17897"/>
        <dbReference type="ChEBI" id="CHEBI:62346"/>
        <dbReference type="EC" id="5.3.1.14"/>
    </reaction>
</comment>
<accession>A0AA41W9Q1</accession>
<keyword evidence="1 6" id="KW-0963">Cytoplasm</keyword>
<comment type="pathway">
    <text evidence="6">Carbohydrate degradation; L-rhamnose degradation; glycerone phosphate from L-rhamnose: step 1/3.</text>
</comment>
<dbReference type="GO" id="GO:0008740">
    <property type="term" value="F:L-rhamnose isomerase activity"/>
    <property type="evidence" value="ECO:0007669"/>
    <property type="project" value="UniProtKB-UniRule"/>
</dbReference>
<dbReference type="Pfam" id="PF06134">
    <property type="entry name" value="RhaA"/>
    <property type="match status" value="1"/>
</dbReference>
<dbReference type="InterPro" id="IPR036237">
    <property type="entry name" value="Xyl_isomerase-like_sf"/>
</dbReference>
<feature type="binding site" evidence="6">
    <location>
        <position position="265"/>
    </location>
    <ligand>
        <name>Mn(2+)</name>
        <dbReference type="ChEBI" id="CHEBI:29035"/>
    </ligand>
</feature>
<evidence type="ECO:0000256" key="1">
    <source>
        <dbReference type="ARBA" id="ARBA00022490"/>
    </source>
</evidence>
<dbReference type="Gene3D" id="3.20.20.150">
    <property type="entry name" value="Divalent-metal-dependent TIM barrel enzymes"/>
    <property type="match status" value="1"/>
</dbReference>
<dbReference type="GO" id="GO:0005737">
    <property type="term" value="C:cytoplasm"/>
    <property type="evidence" value="ECO:0007669"/>
    <property type="project" value="UniProtKB-SubCell"/>
</dbReference>
<dbReference type="EMBL" id="JAMQGP010000007">
    <property type="protein sequence ID" value="MCM2680691.1"/>
    <property type="molecule type" value="Genomic_DNA"/>
</dbReference>
<reference evidence="8 9" key="1">
    <citation type="journal article" date="2013" name="Antonie Van Leeuwenhoek">
        <title>Echinimonas agarilytica gen. nov., sp. nov., a new gammaproteobacterium isolated from the sea urchin Strongylocentrotus intermedius.</title>
        <authorList>
            <person name="Nedashkovskaya O.I."/>
            <person name="Stenkova A.M."/>
            <person name="Zhukova N.V."/>
            <person name="Van Trappen S."/>
            <person name="Lee J.S."/>
            <person name="Kim S.B."/>
        </authorList>
    </citation>
    <scope>NUCLEOTIDE SEQUENCE [LARGE SCALE GENOMIC DNA]</scope>
    <source>
        <strain evidence="8 9">KMM 6351</strain>
    </source>
</reference>